<evidence type="ECO:0000313" key="1">
    <source>
        <dbReference type="EMBL" id="SEA94440.1"/>
    </source>
</evidence>
<dbReference type="Proteomes" id="UP000199002">
    <property type="component" value="Unassembled WGS sequence"/>
</dbReference>
<dbReference type="AlphaFoldDB" id="A0A1H4FC48"/>
<reference evidence="2" key="1">
    <citation type="submission" date="2016-10" db="EMBL/GenBank/DDBJ databases">
        <authorList>
            <person name="Varghese N."/>
            <person name="Submissions S."/>
        </authorList>
    </citation>
    <scope>NUCLEOTIDE SEQUENCE [LARGE SCALE GENOMIC DNA]</scope>
    <source>
        <strain evidence="2">DSM 25157</strain>
    </source>
</reference>
<gene>
    <name evidence="1" type="ORF">SAMN05421875_1534</name>
</gene>
<sequence>MSIFHAIVWLDHDRAQLLQFDASQAFEKQIKAHLYFTRHDGNEMRSVHEFFGEVCDALAGVEQLLVAGPHAVQEDFRHYVDKLRPEVASQIVEWQTLDHPSPGELIALARRYFATHDATAGAQA</sequence>
<dbReference type="RefSeq" id="WP_092701451.1">
    <property type="nucleotide sequence ID" value="NZ_FNQJ01000053.1"/>
</dbReference>
<proteinExistence type="predicted"/>
<protein>
    <recommendedName>
        <fullName evidence="3">Translational machinery protein</fullName>
    </recommendedName>
</protein>
<dbReference type="SUPFAM" id="SSF53137">
    <property type="entry name" value="Translational machinery components"/>
    <property type="match status" value="1"/>
</dbReference>
<name>A0A1H4FC48_9BURK</name>
<dbReference type="EMBL" id="FNQJ01000053">
    <property type="protein sequence ID" value="SEA94440.1"/>
    <property type="molecule type" value="Genomic_DNA"/>
</dbReference>
<dbReference type="GeneID" id="34231401"/>
<accession>A0A1H4FC48</accession>
<evidence type="ECO:0000313" key="2">
    <source>
        <dbReference type="Proteomes" id="UP000199002"/>
    </source>
</evidence>
<evidence type="ECO:0008006" key="3">
    <source>
        <dbReference type="Google" id="ProtNLM"/>
    </source>
</evidence>
<keyword evidence="2" id="KW-1185">Reference proteome</keyword>
<organism evidence="1 2">
    <name type="scientific">Acidovorax soli</name>
    <dbReference type="NCBI Taxonomy" id="592050"/>
    <lineage>
        <taxon>Bacteria</taxon>
        <taxon>Pseudomonadati</taxon>
        <taxon>Pseudomonadota</taxon>
        <taxon>Betaproteobacteria</taxon>
        <taxon>Burkholderiales</taxon>
        <taxon>Comamonadaceae</taxon>
        <taxon>Acidovorax</taxon>
    </lineage>
</organism>